<accession>A0A2A5JLU1</accession>
<gene>
    <name evidence="2" type="ORF">CEX98_18510</name>
</gene>
<keyword evidence="1" id="KW-0812">Transmembrane</keyword>
<protein>
    <submittedName>
        <fullName evidence="2">Uncharacterized protein</fullName>
    </submittedName>
</protein>
<keyword evidence="3" id="KW-1185">Reference proteome</keyword>
<sequence>MTQNNNKNLLDEAVAEAQSNAPIKSQHHISRAPRGTFKLSRSKMNTILALCAMFISAASFYATYLQAKAAQEQVSAAEKQLKTETWPWLQFSYSNFDLDSTQATIRVDIRNSGTGPAIIHYIKYEFDGENYDDVTELMDACCNLNAYQAALSDAQDEESSINYLKKFGWYVSSAPQKVLLADGDSFNIFTMPKSSFNRGLWDKIDEHKSAFKAQACYCSILKQCYITDEKAAIVEVPSCSTTAKNSIKES</sequence>
<keyword evidence="1" id="KW-1133">Transmembrane helix</keyword>
<organism evidence="2 3">
    <name type="scientific">Pseudoalteromonas piscicida</name>
    <dbReference type="NCBI Taxonomy" id="43662"/>
    <lineage>
        <taxon>Bacteria</taxon>
        <taxon>Pseudomonadati</taxon>
        <taxon>Pseudomonadota</taxon>
        <taxon>Gammaproteobacteria</taxon>
        <taxon>Alteromonadales</taxon>
        <taxon>Pseudoalteromonadaceae</taxon>
        <taxon>Pseudoalteromonas</taxon>
    </lineage>
</organism>
<keyword evidence="1" id="KW-0472">Membrane</keyword>
<reference evidence="3" key="1">
    <citation type="journal article" date="2019" name="Genome Announc.">
        <title>Draft Genome Sequence of Pseudoalteromonas piscicida Strain 36Y ROTHPW, an Hypersaline Seawater Isolate from the South Coast of Sonora, Mexico.</title>
        <authorList>
            <person name="Sanchez-Diaz R."/>
            <person name="Molina-Garza Z.J."/>
            <person name="Cruz-Suarez L.E."/>
            <person name="Selvin J."/>
            <person name="Kiran G.S."/>
            <person name="Ibarra-Gamez J.C."/>
            <person name="Gomez-Gil B."/>
            <person name="Galaviz-Silva L."/>
        </authorList>
    </citation>
    <scope>NUCLEOTIDE SEQUENCE [LARGE SCALE GENOMIC DNA]</scope>
    <source>
        <strain evidence="3">36Y_RITHPW</strain>
    </source>
</reference>
<dbReference type="EMBL" id="NKHF01000089">
    <property type="protein sequence ID" value="PCK30299.1"/>
    <property type="molecule type" value="Genomic_DNA"/>
</dbReference>
<feature type="transmembrane region" description="Helical" evidence="1">
    <location>
        <begin position="47"/>
        <end position="65"/>
    </location>
</feature>
<comment type="caution">
    <text evidence="2">The sequence shown here is derived from an EMBL/GenBank/DDBJ whole genome shotgun (WGS) entry which is preliminary data.</text>
</comment>
<evidence type="ECO:0000256" key="1">
    <source>
        <dbReference type="SAM" id="Phobius"/>
    </source>
</evidence>
<dbReference type="OrthoDB" id="1492993at2"/>
<evidence type="ECO:0000313" key="2">
    <source>
        <dbReference type="EMBL" id="PCK30299.1"/>
    </source>
</evidence>
<proteinExistence type="predicted"/>
<name>A0A2A5JLU1_PSEO7</name>
<dbReference type="RefSeq" id="WP_099643499.1">
    <property type="nucleotide sequence ID" value="NZ_JAQPZX010000006.1"/>
</dbReference>
<evidence type="ECO:0000313" key="3">
    <source>
        <dbReference type="Proteomes" id="UP000228621"/>
    </source>
</evidence>
<dbReference type="AlphaFoldDB" id="A0A2A5JLU1"/>
<dbReference type="Proteomes" id="UP000228621">
    <property type="component" value="Unassembled WGS sequence"/>
</dbReference>